<dbReference type="Proteomes" id="UP001242368">
    <property type="component" value="Unassembled WGS sequence"/>
</dbReference>
<evidence type="ECO:0000313" key="3">
    <source>
        <dbReference type="EMBL" id="MDN3709137.1"/>
    </source>
</evidence>
<feature type="transmembrane region" description="Helical" evidence="1">
    <location>
        <begin position="91"/>
        <end position="111"/>
    </location>
</feature>
<feature type="transmembrane region" description="Helical" evidence="1">
    <location>
        <begin position="9"/>
        <end position="28"/>
    </location>
</feature>
<keyword evidence="1" id="KW-0812">Transmembrane</keyword>
<sequence>MNFEKKSRYLLITLMLLLYLIFMVTILMDYNHSVVLMLFATVITFCVLIACYRLPIHYDHYTTDKRESILLSLWIPVVAVFTFFINNNTELGIVLIASMIGTIAAFLPLVLRKSGFVRQMPEAIYCGAFVGMTSYETAQSYLFILIAGLCAAVLYFMLRVFFKGVGGKLGSIAFGGVFFASLLYFISY</sequence>
<keyword evidence="1" id="KW-0472">Membrane</keyword>
<dbReference type="RefSeq" id="WP_290363846.1">
    <property type="nucleotide sequence ID" value="NZ_JAUFQU010000001.1"/>
</dbReference>
<reference evidence="3" key="1">
    <citation type="journal article" date="2014" name="Int. J. Syst. Evol. Microbiol.">
        <title>Complete genome of a new Firmicutes species belonging to the dominant human colonic microbiota ('Ruminococcus bicirculans') reveals two chromosomes and a selective capacity to utilize plant glucans.</title>
        <authorList>
            <consortium name="NISC Comparative Sequencing Program"/>
            <person name="Wegmann U."/>
            <person name="Louis P."/>
            <person name="Goesmann A."/>
            <person name="Henrissat B."/>
            <person name="Duncan S.H."/>
            <person name="Flint H.J."/>
        </authorList>
    </citation>
    <scope>NUCLEOTIDE SEQUENCE</scope>
    <source>
        <strain evidence="3">CECT 7184</strain>
    </source>
</reference>
<accession>A0ABT8CZW2</accession>
<gene>
    <name evidence="2" type="ORF">QW060_12340</name>
    <name evidence="3" type="ORF">QW060_19000</name>
</gene>
<evidence type="ECO:0000313" key="2">
    <source>
        <dbReference type="EMBL" id="MDN3707897.1"/>
    </source>
</evidence>
<name>A0ABT8CZW2_9FLAO</name>
<organism evidence="3 4">
    <name type="scientific">Paenimyroides ceti</name>
    <dbReference type="NCBI Taxonomy" id="395087"/>
    <lineage>
        <taxon>Bacteria</taxon>
        <taxon>Pseudomonadati</taxon>
        <taxon>Bacteroidota</taxon>
        <taxon>Flavobacteriia</taxon>
        <taxon>Flavobacteriales</taxon>
        <taxon>Flavobacteriaceae</taxon>
        <taxon>Paenimyroides</taxon>
    </lineage>
</organism>
<feature type="transmembrane region" description="Helical" evidence="1">
    <location>
        <begin position="168"/>
        <end position="186"/>
    </location>
</feature>
<proteinExistence type="predicted"/>
<protein>
    <recommendedName>
        <fullName evidence="5">Phosphatidate cytidylyltransferase</fullName>
    </recommendedName>
</protein>
<evidence type="ECO:0000256" key="1">
    <source>
        <dbReference type="SAM" id="Phobius"/>
    </source>
</evidence>
<evidence type="ECO:0008006" key="5">
    <source>
        <dbReference type="Google" id="ProtNLM"/>
    </source>
</evidence>
<reference evidence="3" key="3">
    <citation type="submission" date="2023-06" db="EMBL/GenBank/DDBJ databases">
        <authorList>
            <person name="Lucena T."/>
            <person name="Sun Q."/>
        </authorList>
    </citation>
    <scope>NUCLEOTIDE SEQUENCE</scope>
    <source>
        <strain evidence="3">CECT 7184</strain>
    </source>
</reference>
<keyword evidence="1" id="KW-1133">Transmembrane helix</keyword>
<feature type="transmembrane region" description="Helical" evidence="1">
    <location>
        <begin position="68"/>
        <end position="85"/>
    </location>
</feature>
<feature type="transmembrane region" description="Helical" evidence="1">
    <location>
        <begin position="141"/>
        <end position="162"/>
    </location>
</feature>
<comment type="caution">
    <text evidence="3">The sequence shown here is derived from an EMBL/GenBank/DDBJ whole genome shotgun (WGS) entry which is preliminary data.</text>
</comment>
<keyword evidence="4" id="KW-1185">Reference proteome</keyword>
<dbReference type="EMBL" id="JAUFQU010000019">
    <property type="protein sequence ID" value="MDN3709137.1"/>
    <property type="molecule type" value="Genomic_DNA"/>
</dbReference>
<feature type="transmembrane region" description="Helical" evidence="1">
    <location>
        <begin position="34"/>
        <end position="56"/>
    </location>
</feature>
<evidence type="ECO:0000313" key="4">
    <source>
        <dbReference type="Proteomes" id="UP001242368"/>
    </source>
</evidence>
<dbReference type="EMBL" id="JAUFQU010000001">
    <property type="protein sequence ID" value="MDN3707897.1"/>
    <property type="molecule type" value="Genomic_DNA"/>
</dbReference>
<reference evidence="4" key="2">
    <citation type="journal article" date="2019" name="Int. J. Syst. Evol. Microbiol.">
        <title>The Global Catalogue of Microorganisms (GCM) 10K type strain sequencing project: providing services to taxonomists for standard genome sequencing and annotation.</title>
        <authorList>
            <consortium name="The Broad Institute Genomics Platform"/>
            <consortium name="The Broad Institute Genome Sequencing Center for Infectious Disease"/>
            <person name="Wu L."/>
            <person name="Ma J."/>
        </authorList>
    </citation>
    <scope>NUCLEOTIDE SEQUENCE [LARGE SCALE GENOMIC DNA]</scope>
    <source>
        <strain evidence="4">CECT 7184</strain>
    </source>
</reference>